<dbReference type="RefSeq" id="WP_170137885.1">
    <property type="nucleotide sequence ID" value="NZ_QLMA01000008.1"/>
</dbReference>
<organism evidence="1 2">
    <name type="scientific">Chitinophaga dinghuensis</name>
    <dbReference type="NCBI Taxonomy" id="1539050"/>
    <lineage>
        <taxon>Bacteria</taxon>
        <taxon>Pseudomonadati</taxon>
        <taxon>Bacteroidota</taxon>
        <taxon>Chitinophagia</taxon>
        <taxon>Chitinophagales</taxon>
        <taxon>Chitinophagaceae</taxon>
        <taxon>Chitinophaga</taxon>
    </lineage>
</organism>
<protein>
    <submittedName>
        <fullName evidence="1">Uncharacterized protein</fullName>
    </submittedName>
</protein>
<dbReference type="AlphaFoldDB" id="A0A327VY46"/>
<keyword evidence="2" id="KW-1185">Reference proteome</keyword>
<evidence type="ECO:0000313" key="2">
    <source>
        <dbReference type="Proteomes" id="UP000249819"/>
    </source>
</evidence>
<gene>
    <name evidence="1" type="ORF">CLV59_108202</name>
</gene>
<dbReference type="EMBL" id="QLMA01000008">
    <property type="protein sequence ID" value="RAJ76682.1"/>
    <property type="molecule type" value="Genomic_DNA"/>
</dbReference>
<accession>A0A327VY46</accession>
<sequence>MKKNKPYNAVKEARKIKEKLSLKYYGNFELLMKDLKEASERYNLRTKQA</sequence>
<proteinExistence type="predicted"/>
<comment type="caution">
    <text evidence="1">The sequence shown here is derived from an EMBL/GenBank/DDBJ whole genome shotgun (WGS) entry which is preliminary data.</text>
</comment>
<name>A0A327VY46_9BACT</name>
<evidence type="ECO:0000313" key="1">
    <source>
        <dbReference type="EMBL" id="RAJ76682.1"/>
    </source>
</evidence>
<dbReference type="Proteomes" id="UP000249819">
    <property type="component" value="Unassembled WGS sequence"/>
</dbReference>
<reference evidence="1 2" key="1">
    <citation type="submission" date="2018-06" db="EMBL/GenBank/DDBJ databases">
        <title>Genomic Encyclopedia of Archaeal and Bacterial Type Strains, Phase II (KMG-II): from individual species to whole genera.</title>
        <authorList>
            <person name="Goeker M."/>
        </authorList>
    </citation>
    <scope>NUCLEOTIDE SEQUENCE [LARGE SCALE GENOMIC DNA]</scope>
    <source>
        <strain evidence="1 2">DSM 29821</strain>
    </source>
</reference>